<sequence length="92" mass="9876">MSAKPLREEMPEVARFIDALRDAFGRDSVDPSLSRGLGGEPLFFAAEAGRRIGTALADAGAGQAWHAVCVHDRYYCQGCDGSCVGTEQRCAR</sequence>
<protein>
    <submittedName>
        <fullName evidence="1">Uncharacterized protein</fullName>
    </submittedName>
</protein>
<evidence type="ECO:0000313" key="1">
    <source>
        <dbReference type="EMBL" id="CAB3781615.1"/>
    </source>
</evidence>
<dbReference type="AlphaFoldDB" id="A0A6S7AY33"/>
<gene>
    <name evidence="1" type="ORF">LMG28138_01259</name>
</gene>
<organism evidence="1 2">
    <name type="scientific">Pararobbsia alpina</name>
    <dbReference type="NCBI Taxonomy" id="621374"/>
    <lineage>
        <taxon>Bacteria</taxon>
        <taxon>Pseudomonadati</taxon>
        <taxon>Pseudomonadota</taxon>
        <taxon>Betaproteobacteria</taxon>
        <taxon>Burkholderiales</taxon>
        <taxon>Burkholderiaceae</taxon>
        <taxon>Pararobbsia</taxon>
    </lineage>
</organism>
<accession>A0A6S7AY33</accession>
<reference evidence="1 2" key="1">
    <citation type="submission" date="2020-04" db="EMBL/GenBank/DDBJ databases">
        <authorList>
            <person name="De Canck E."/>
        </authorList>
    </citation>
    <scope>NUCLEOTIDE SEQUENCE [LARGE SCALE GENOMIC DNA]</scope>
    <source>
        <strain evidence="1 2">LMG 28138</strain>
    </source>
</reference>
<name>A0A6S7AY33_9BURK</name>
<dbReference type="Proteomes" id="UP000494115">
    <property type="component" value="Unassembled WGS sequence"/>
</dbReference>
<evidence type="ECO:0000313" key="2">
    <source>
        <dbReference type="Proteomes" id="UP000494115"/>
    </source>
</evidence>
<proteinExistence type="predicted"/>
<dbReference type="EMBL" id="CADIKM010000004">
    <property type="protein sequence ID" value="CAB3781615.1"/>
    <property type="molecule type" value="Genomic_DNA"/>
</dbReference>
<keyword evidence="2" id="KW-1185">Reference proteome</keyword>
<dbReference type="RefSeq" id="WP_246257067.1">
    <property type="nucleotide sequence ID" value="NZ_CADIKM010000004.1"/>
</dbReference>